<protein>
    <submittedName>
        <fullName evidence="2">Uncharacterized protein</fullName>
    </submittedName>
</protein>
<reference evidence="2" key="1">
    <citation type="submission" date="2018-05" db="EMBL/GenBank/DDBJ databases">
        <authorList>
            <person name="Lanie J.A."/>
            <person name="Ng W.-L."/>
            <person name="Kazmierczak K.M."/>
            <person name="Andrzejewski T.M."/>
            <person name="Davidsen T.M."/>
            <person name="Wayne K.J."/>
            <person name="Tettelin H."/>
            <person name="Glass J.I."/>
            <person name="Rusch D."/>
            <person name="Podicherti R."/>
            <person name="Tsui H.-C.T."/>
            <person name="Winkler M.E."/>
        </authorList>
    </citation>
    <scope>NUCLEOTIDE SEQUENCE</scope>
</reference>
<sequence length="231" mass="25653">MELKMKTLNKLIKKIKRTAGNSLAEFAVTTAMMATLATTAAPKFAGTGRAAQARKTMQNLEKISVIANQFYSVKGERISTSNPGGESQGRLPGQESYDEKIGGYDRLTDLNTALSSFTKWTDGEGSKWRSVYGMKYADTTAYNYAFSDDEDNTKYGPTEWFSGTDGKQKPIKSPYKQGHYIYIVIKGGQSEDWNEGTGTWNFDETCHSCGPILVLADAYNPSKYWLVKSFN</sequence>
<dbReference type="SUPFAM" id="SSF54523">
    <property type="entry name" value="Pili subunits"/>
    <property type="match status" value="1"/>
</dbReference>
<evidence type="ECO:0000256" key="1">
    <source>
        <dbReference type="SAM" id="MobiDB-lite"/>
    </source>
</evidence>
<evidence type="ECO:0000313" key="2">
    <source>
        <dbReference type="EMBL" id="SVA13532.1"/>
    </source>
</evidence>
<proteinExistence type="predicted"/>
<dbReference type="InterPro" id="IPR045584">
    <property type="entry name" value="Pilin-like"/>
</dbReference>
<organism evidence="2">
    <name type="scientific">marine metagenome</name>
    <dbReference type="NCBI Taxonomy" id="408172"/>
    <lineage>
        <taxon>unclassified sequences</taxon>
        <taxon>metagenomes</taxon>
        <taxon>ecological metagenomes</taxon>
    </lineage>
</organism>
<dbReference type="AlphaFoldDB" id="A0A381TBK2"/>
<gene>
    <name evidence="2" type="ORF">METZ01_LOCUS66386</name>
</gene>
<feature type="region of interest" description="Disordered" evidence="1">
    <location>
        <begin position="77"/>
        <end position="98"/>
    </location>
</feature>
<name>A0A381TBK2_9ZZZZ</name>
<dbReference type="EMBL" id="UINC01004331">
    <property type="protein sequence ID" value="SVA13532.1"/>
    <property type="molecule type" value="Genomic_DNA"/>
</dbReference>
<accession>A0A381TBK2</accession>